<keyword evidence="5 8" id="KW-0067">ATP-binding</keyword>
<dbReference type="InterPro" id="IPR008271">
    <property type="entry name" value="Ser/Thr_kinase_AS"/>
</dbReference>
<dbReference type="Pfam" id="PF03388">
    <property type="entry name" value="Lectin_leg-like"/>
    <property type="match status" value="1"/>
</dbReference>
<keyword evidence="14" id="KW-1185">Reference proteome</keyword>
<evidence type="ECO:0000256" key="6">
    <source>
        <dbReference type="ARBA" id="ARBA00022989"/>
    </source>
</evidence>
<keyword evidence="7 10" id="KW-0472">Membrane</keyword>
<dbReference type="Gene3D" id="2.60.120.200">
    <property type="match status" value="1"/>
</dbReference>
<accession>A0A1E3NPY5</accession>
<dbReference type="OrthoDB" id="541276at2759"/>
<feature type="region of interest" description="Disordered" evidence="9">
    <location>
        <begin position="709"/>
        <end position="737"/>
    </location>
</feature>
<feature type="domain" description="L-type lectin-like" evidence="12">
    <location>
        <begin position="442"/>
        <end position="684"/>
    </location>
</feature>
<evidence type="ECO:0000256" key="8">
    <source>
        <dbReference type="PROSITE-ProRule" id="PRU10141"/>
    </source>
</evidence>
<dbReference type="SUPFAM" id="SSF49899">
    <property type="entry name" value="Concanavalin A-like lectins/glucanases"/>
    <property type="match status" value="1"/>
</dbReference>
<feature type="compositionally biased region" description="Basic and acidic residues" evidence="9">
    <location>
        <begin position="709"/>
        <end position="730"/>
    </location>
</feature>
<dbReference type="GO" id="GO:0006888">
    <property type="term" value="P:endoplasmic reticulum to Golgi vesicle-mediated transport"/>
    <property type="evidence" value="ECO:0007669"/>
    <property type="project" value="TreeGrafter"/>
</dbReference>
<evidence type="ECO:0000256" key="9">
    <source>
        <dbReference type="SAM" id="MobiDB-lite"/>
    </source>
</evidence>
<dbReference type="SUPFAM" id="SSF56112">
    <property type="entry name" value="Protein kinase-like (PK-like)"/>
    <property type="match status" value="1"/>
</dbReference>
<dbReference type="GO" id="GO:0030447">
    <property type="term" value="P:filamentous growth"/>
    <property type="evidence" value="ECO:0007669"/>
    <property type="project" value="UniProtKB-ARBA"/>
</dbReference>
<keyword evidence="3" id="KW-0732">Signal</keyword>
<dbReference type="PROSITE" id="PS51328">
    <property type="entry name" value="L_LECTIN_LIKE"/>
    <property type="match status" value="1"/>
</dbReference>
<dbReference type="EMBL" id="KV454002">
    <property type="protein sequence ID" value="ODQ48125.1"/>
    <property type="molecule type" value="Genomic_DNA"/>
</dbReference>
<evidence type="ECO:0000259" key="12">
    <source>
        <dbReference type="PROSITE" id="PS51328"/>
    </source>
</evidence>
<protein>
    <recommendedName>
        <fullName evidence="15">Protein kinase domain-containing protein</fullName>
    </recommendedName>
</protein>
<dbReference type="InterPro" id="IPR000719">
    <property type="entry name" value="Prot_kinase_dom"/>
</dbReference>
<dbReference type="PROSITE" id="PS00108">
    <property type="entry name" value="PROTEIN_KINASE_ST"/>
    <property type="match status" value="1"/>
</dbReference>
<dbReference type="PROSITE" id="PS00107">
    <property type="entry name" value="PROTEIN_KINASE_ATP"/>
    <property type="match status" value="1"/>
</dbReference>
<dbReference type="GO" id="GO:0005524">
    <property type="term" value="F:ATP binding"/>
    <property type="evidence" value="ECO:0007669"/>
    <property type="project" value="UniProtKB-UniRule"/>
</dbReference>
<name>A0A1E3NPY5_9ASCO</name>
<dbReference type="InterPro" id="IPR005052">
    <property type="entry name" value="Lectin_leg"/>
</dbReference>
<dbReference type="GO" id="GO:0004672">
    <property type="term" value="F:protein kinase activity"/>
    <property type="evidence" value="ECO:0007669"/>
    <property type="project" value="InterPro"/>
</dbReference>
<dbReference type="GO" id="GO:0000139">
    <property type="term" value="C:Golgi membrane"/>
    <property type="evidence" value="ECO:0007669"/>
    <property type="project" value="TreeGrafter"/>
</dbReference>
<proteinExistence type="predicted"/>
<dbReference type="Pfam" id="PF00069">
    <property type="entry name" value="Pkinase"/>
    <property type="match status" value="1"/>
</dbReference>
<dbReference type="GO" id="GO:0005537">
    <property type="term" value="F:D-mannose binding"/>
    <property type="evidence" value="ECO:0007669"/>
    <property type="project" value="TreeGrafter"/>
</dbReference>
<dbReference type="InterPro" id="IPR013320">
    <property type="entry name" value="ConA-like_dom_sf"/>
</dbReference>
<dbReference type="PANTHER" id="PTHR12223:SF45">
    <property type="entry name" value="RE50040P"/>
    <property type="match status" value="1"/>
</dbReference>
<feature type="binding site" evidence="8">
    <location>
        <position position="46"/>
    </location>
    <ligand>
        <name>ATP</name>
        <dbReference type="ChEBI" id="CHEBI:30616"/>
    </ligand>
</feature>
<dbReference type="GO" id="GO:0030134">
    <property type="term" value="C:COPII-coated ER to Golgi transport vesicle"/>
    <property type="evidence" value="ECO:0007669"/>
    <property type="project" value="TreeGrafter"/>
</dbReference>
<evidence type="ECO:0000256" key="7">
    <source>
        <dbReference type="ARBA" id="ARBA00023136"/>
    </source>
</evidence>
<keyword evidence="2 10" id="KW-0812">Transmembrane</keyword>
<dbReference type="GeneID" id="30179462"/>
<keyword evidence="4 8" id="KW-0547">Nucleotide-binding</keyword>
<dbReference type="PANTHER" id="PTHR12223">
    <property type="entry name" value="VESICULAR MANNOSE-BINDING LECTIN"/>
    <property type="match status" value="1"/>
</dbReference>
<dbReference type="RefSeq" id="XP_019019238.1">
    <property type="nucleotide sequence ID" value="XM_019162775.1"/>
</dbReference>
<evidence type="ECO:0000256" key="10">
    <source>
        <dbReference type="SAM" id="Phobius"/>
    </source>
</evidence>
<dbReference type="Gene3D" id="3.30.200.20">
    <property type="entry name" value="Phosphorylase Kinase, domain 1"/>
    <property type="match status" value="1"/>
</dbReference>
<evidence type="ECO:0000256" key="1">
    <source>
        <dbReference type="ARBA" id="ARBA00004479"/>
    </source>
</evidence>
<evidence type="ECO:0000256" key="3">
    <source>
        <dbReference type="ARBA" id="ARBA00022729"/>
    </source>
</evidence>
<comment type="subcellular location">
    <subcellularLocation>
        <location evidence="1">Membrane</location>
        <topology evidence="1">Single-pass type I membrane protein</topology>
    </subcellularLocation>
</comment>
<dbReference type="SMART" id="SM00220">
    <property type="entry name" value="S_TKc"/>
    <property type="match status" value="1"/>
</dbReference>
<dbReference type="PROSITE" id="PS50011">
    <property type="entry name" value="PROTEIN_KINASE_DOM"/>
    <property type="match status" value="1"/>
</dbReference>
<feature type="transmembrane region" description="Helical" evidence="10">
    <location>
        <begin position="772"/>
        <end position="794"/>
    </location>
</feature>
<gene>
    <name evidence="13" type="ORF">PICMEDRAFT_32529</name>
</gene>
<evidence type="ECO:0000256" key="4">
    <source>
        <dbReference type="ARBA" id="ARBA00022741"/>
    </source>
</evidence>
<dbReference type="Proteomes" id="UP000094455">
    <property type="component" value="Unassembled WGS sequence"/>
</dbReference>
<feature type="transmembrane region" description="Helical" evidence="10">
    <location>
        <begin position="21"/>
        <end position="41"/>
    </location>
</feature>
<dbReference type="GO" id="GO:0005793">
    <property type="term" value="C:endoplasmic reticulum-Golgi intermediate compartment"/>
    <property type="evidence" value="ECO:0007669"/>
    <property type="project" value="TreeGrafter"/>
</dbReference>
<dbReference type="InterPro" id="IPR051136">
    <property type="entry name" value="Intracellular_Lectin-GPT"/>
</dbReference>
<dbReference type="Gene3D" id="1.10.510.10">
    <property type="entry name" value="Transferase(Phosphotransferase) domain 1"/>
    <property type="match status" value="1"/>
</dbReference>
<dbReference type="GO" id="GO:0005789">
    <property type="term" value="C:endoplasmic reticulum membrane"/>
    <property type="evidence" value="ECO:0007669"/>
    <property type="project" value="TreeGrafter"/>
</dbReference>
<evidence type="ECO:0000256" key="5">
    <source>
        <dbReference type="ARBA" id="ARBA00022840"/>
    </source>
</evidence>
<dbReference type="InterPro" id="IPR011009">
    <property type="entry name" value="Kinase-like_dom_sf"/>
</dbReference>
<organism evidence="13 14">
    <name type="scientific">Pichia membranifaciens NRRL Y-2026</name>
    <dbReference type="NCBI Taxonomy" id="763406"/>
    <lineage>
        <taxon>Eukaryota</taxon>
        <taxon>Fungi</taxon>
        <taxon>Dikarya</taxon>
        <taxon>Ascomycota</taxon>
        <taxon>Saccharomycotina</taxon>
        <taxon>Pichiomycetes</taxon>
        <taxon>Pichiales</taxon>
        <taxon>Pichiaceae</taxon>
        <taxon>Pichia</taxon>
    </lineage>
</organism>
<evidence type="ECO:0000313" key="13">
    <source>
        <dbReference type="EMBL" id="ODQ48125.1"/>
    </source>
</evidence>
<dbReference type="STRING" id="763406.A0A1E3NPY5"/>
<evidence type="ECO:0000259" key="11">
    <source>
        <dbReference type="PROSITE" id="PS50011"/>
    </source>
</evidence>
<evidence type="ECO:0000256" key="2">
    <source>
        <dbReference type="ARBA" id="ARBA00022692"/>
    </source>
</evidence>
<evidence type="ECO:0000313" key="14">
    <source>
        <dbReference type="Proteomes" id="UP000094455"/>
    </source>
</evidence>
<reference evidence="13 14" key="1">
    <citation type="journal article" date="2016" name="Proc. Natl. Acad. Sci. U.S.A.">
        <title>Comparative genomics of biotechnologically important yeasts.</title>
        <authorList>
            <person name="Riley R."/>
            <person name="Haridas S."/>
            <person name="Wolfe K.H."/>
            <person name="Lopes M.R."/>
            <person name="Hittinger C.T."/>
            <person name="Goeker M."/>
            <person name="Salamov A.A."/>
            <person name="Wisecaver J.H."/>
            <person name="Long T.M."/>
            <person name="Calvey C.H."/>
            <person name="Aerts A.L."/>
            <person name="Barry K.W."/>
            <person name="Choi C."/>
            <person name="Clum A."/>
            <person name="Coughlan A.Y."/>
            <person name="Deshpande S."/>
            <person name="Douglass A.P."/>
            <person name="Hanson S.J."/>
            <person name="Klenk H.-P."/>
            <person name="LaButti K.M."/>
            <person name="Lapidus A."/>
            <person name="Lindquist E.A."/>
            <person name="Lipzen A.M."/>
            <person name="Meier-Kolthoff J.P."/>
            <person name="Ohm R.A."/>
            <person name="Otillar R.P."/>
            <person name="Pangilinan J.L."/>
            <person name="Peng Y."/>
            <person name="Rokas A."/>
            <person name="Rosa C.A."/>
            <person name="Scheuner C."/>
            <person name="Sibirny A.A."/>
            <person name="Slot J.C."/>
            <person name="Stielow J.B."/>
            <person name="Sun H."/>
            <person name="Kurtzman C.P."/>
            <person name="Blackwell M."/>
            <person name="Grigoriev I.V."/>
            <person name="Jeffries T.W."/>
        </authorList>
    </citation>
    <scope>NUCLEOTIDE SEQUENCE [LARGE SCALE GENOMIC DNA]</scope>
    <source>
        <strain evidence="13 14">NRRL Y-2026</strain>
    </source>
</reference>
<sequence length="810" mass="92214">MKDLSNIVLNNKYQLKKRIGSGSYGIVYSAVHLYTGISYAIKIILKNNSSNTANNKQLLVELEKSLIYQSLLNNGCLDANLLNLDLIEKYGTDCKFLREISLQLKVHKHPNILSIYKVYDYQNSIFVVMDYYPDGDLFTTIVDKQRYKDDPFLIKSVFIQLIDAINYCHSKSVFHCDLKPENVLVTENGTRLILADFGLALQEKFINSNISCGSSYYMSPERIQNFSQAFNSLDSHSIHLERLLNPSSSNNNYPVHGNVKFPTSAGDVWSLAIILINLVSIRNPWLKASLHDTTFKAFVQNPRILMKILPISIEVFNILCKYLALNPWERGTLFEFREDILKCSKLTETGPLSIDSTIKSMDIITTESQMNIINNYPSNLSQFEVCPIPVDHVKLDKIRSGEMEDIDHVEVENDYMPKIPKECKSCVNCGFGYEASDPCSSVNSVALSYLSLPPYLDSNNKIPHYKNGGNMLLARNSDYVRLVKDSPKNSGHLFSKIPISEDDLSAFEVELEFKITGNQEKISLIGDGMAIWLTAEQLNQGDVFGMQSNFNGLGIFIDTYKNYNSKRNRHAFPYLSIQRNWEDPFHYDKATDGTGTEVGGCSLHRIYNNEESTKLKITYVRDANVFEIDVDVEGNGDWRTCFRKENVKLDELVPAGKPVYLGVSAETGDLHHNVDLYTINANTFRNKDGSLITEIDSLGEGIRVIDTESSKKEADDRSDSKGSGNVDREVRRRSRRTMSRLRRQEKKLKELDRIKYGSEHGFVGWFFNWVKYIFKVIFMLILVAIALYACVIGYRVHREKQRKKAPSGLL</sequence>
<evidence type="ECO:0008006" key="15">
    <source>
        <dbReference type="Google" id="ProtNLM"/>
    </source>
</evidence>
<dbReference type="AlphaFoldDB" id="A0A1E3NPY5"/>
<feature type="domain" description="Protein kinase" evidence="11">
    <location>
        <begin position="13"/>
        <end position="341"/>
    </location>
</feature>
<dbReference type="InterPro" id="IPR017441">
    <property type="entry name" value="Protein_kinase_ATP_BS"/>
</dbReference>
<keyword evidence="6 10" id="KW-1133">Transmembrane helix</keyword>